<keyword evidence="2" id="KW-0472">Membrane</keyword>
<dbReference type="PANTHER" id="PTHR11206">
    <property type="entry name" value="MULTIDRUG RESISTANCE PROTEIN"/>
    <property type="match status" value="1"/>
</dbReference>
<protein>
    <recommendedName>
        <fullName evidence="5">Protein DETOXIFICATION</fullName>
    </recommendedName>
</protein>
<keyword evidence="2" id="KW-1133">Transmembrane helix</keyword>
<dbReference type="Proteomes" id="UP000325577">
    <property type="component" value="Linkage Group LG10"/>
</dbReference>
<dbReference type="GO" id="GO:0015297">
    <property type="term" value="F:antiporter activity"/>
    <property type="evidence" value="ECO:0007669"/>
    <property type="project" value="InterPro"/>
</dbReference>
<dbReference type="InterPro" id="IPR002528">
    <property type="entry name" value="MATE_fam"/>
</dbReference>
<name>A0A5J5BTD2_9ASTE</name>
<dbReference type="Pfam" id="PF01554">
    <property type="entry name" value="MatE"/>
    <property type="match status" value="1"/>
</dbReference>
<evidence type="ECO:0000256" key="2">
    <source>
        <dbReference type="SAM" id="Phobius"/>
    </source>
</evidence>
<evidence type="ECO:0000313" key="4">
    <source>
        <dbReference type="Proteomes" id="UP000325577"/>
    </source>
</evidence>
<dbReference type="EMBL" id="CM018033">
    <property type="protein sequence ID" value="KAA8545936.1"/>
    <property type="molecule type" value="Genomic_DNA"/>
</dbReference>
<dbReference type="GO" id="GO:0042910">
    <property type="term" value="F:xenobiotic transmembrane transporter activity"/>
    <property type="evidence" value="ECO:0007669"/>
    <property type="project" value="InterPro"/>
</dbReference>
<reference evidence="3 4" key="1">
    <citation type="submission" date="2019-09" db="EMBL/GenBank/DDBJ databases">
        <title>A chromosome-level genome assembly of the Chinese tupelo Nyssa sinensis.</title>
        <authorList>
            <person name="Yang X."/>
            <person name="Kang M."/>
            <person name="Yang Y."/>
            <person name="Xiong H."/>
            <person name="Wang M."/>
            <person name="Zhang Z."/>
            <person name="Wang Z."/>
            <person name="Wu H."/>
            <person name="Ma T."/>
            <person name="Liu J."/>
            <person name="Xi Z."/>
        </authorList>
    </citation>
    <scope>NUCLEOTIDE SEQUENCE [LARGE SCALE GENOMIC DNA]</scope>
    <source>
        <strain evidence="3">J267</strain>
        <tissue evidence="3">Leaf</tissue>
    </source>
</reference>
<dbReference type="AlphaFoldDB" id="A0A5J5BTD2"/>
<organism evidence="3 4">
    <name type="scientific">Nyssa sinensis</name>
    <dbReference type="NCBI Taxonomy" id="561372"/>
    <lineage>
        <taxon>Eukaryota</taxon>
        <taxon>Viridiplantae</taxon>
        <taxon>Streptophyta</taxon>
        <taxon>Embryophyta</taxon>
        <taxon>Tracheophyta</taxon>
        <taxon>Spermatophyta</taxon>
        <taxon>Magnoliopsida</taxon>
        <taxon>eudicotyledons</taxon>
        <taxon>Gunneridae</taxon>
        <taxon>Pentapetalae</taxon>
        <taxon>asterids</taxon>
        <taxon>Cornales</taxon>
        <taxon>Nyssaceae</taxon>
        <taxon>Nyssa</taxon>
    </lineage>
</organism>
<proteinExistence type="inferred from homology"/>
<gene>
    <name evidence="3" type="ORF">F0562_020613</name>
</gene>
<accession>A0A5J5BTD2</accession>
<comment type="similarity">
    <text evidence="1">Belongs to the multi antimicrobial extrusion (MATE) (TC 2.A.66.1) family.</text>
</comment>
<keyword evidence="4" id="KW-1185">Reference proteome</keyword>
<dbReference type="GO" id="GO:0016020">
    <property type="term" value="C:membrane"/>
    <property type="evidence" value="ECO:0007669"/>
    <property type="project" value="InterPro"/>
</dbReference>
<dbReference type="OrthoDB" id="2126698at2759"/>
<evidence type="ECO:0000256" key="1">
    <source>
        <dbReference type="ARBA" id="ARBA00010199"/>
    </source>
</evidence>
<keyword evidence="2" id="KW-0812">Transmembrane</keyword>
<evidence type="ECO:0008006" key="5">
    <source>
        <dbReference type="Google" id="ProtNLM"/>
    </source>
</evidence>
<feature type="transmembrane region" description="Helical" evidence="2">
    <location>
        <begin position="39"/>
        <end position="60"/>
    </location>
</feature>
<feature type="transmembrane region" description="Helical" evidence="2">
    <location>
        <begin position="113"/>
        <end position="133"/>
    </location>
</feature>
<sequence>MENKPSESGRQVIELPNRKKIAYKCWDESKKMWHIAAPAMLTAVTQFSIGFVTAAFIGHLGDVELAAVSVVQNVIEGFVYGLMLGMGSALETLCGQAVGAGQLNMLGIYLQRSWIITGVTALVSNTMLCLLITNTKAPSSKQKYL</sequence>
<evidence type="ECO:0000313" key="3">
    <source>
        <dbReference type="EMBL" id="KAA8545936.1"/>
    </source>
</evidence>